<dbReference type="InterPro" id="IPR036770">
    <property type="entry name" value="Ankyrin_rpt-contain_sf"/>
</dbReference>
<evidence type="ECO:0000313" key="3">
    <source>
        <dbReference type="Proteomes" id="UP001153069"/>
    </source>
</evidence>
<gene>
    <name evidence="2" type="ORF">SEMRO_21_G014740.1</name>
</gene>
<proteinExistence type="predicted"/>
<reference evidence="2" key="1">
    <citation type="submission" date="2020-06" db="EMBL/GenBank/DDBJ databases">
        <authorList>
            <consortium name="Plant Systems Biology data submission"/>
        </authorList>
    </citation>
    <scope>NUCLEOTIDE SEQUENCE</scope>
    <source>
        <strain evidence="2">D6</strain>
    </source>
</reference>
<dbReference type="OrthoDB" id="55288at2759"/>
<protein>
    <submittedName>
        <fullName evidence="2">Uncharacterized protein</fullName>
    </submittedName>
</protein>
<organism evidence="2 3">
    <name type="scientific">Seminavis robusta</name>
    <dbReference type="NCBI Taxonomy" id="568900"/>
    <lineage>
        <taxon>Eukaryota</taxon>
        <taxon>Sar</taxon>
        <taxon>Stramenopiles</taxon>
        <taxon>Ochrophyta</taxon>
        <taxon>Bacillariophyta</taxon>
        <taxon>Bacillariophyceae</taxon>
        <taxon>Bacillariophycidae</taxon>
        <taxon>Naviculales</taxon>
        <taxon>Naviculaceae</taxon>
        <taxon>Seminavis</taxon>
    </lineage>
</organism>
<dbReference type="EMBL" id="CAICTM010000021">
    <property type="protein sequence ID" value="CAB9497527.1"/>
    <property type="molecule type" value="Genomic_DNA"/>
</dbReference>
<feature type="compositionally biased region" description="Polar residues" evidence="1">
    <location>
        <begin position="15"/>
        <end position="27"/>
    </location>
</feature>
<accession>A0A9N8D719</accession>
<comment type="caution">
    <text evidence="2">The sequence shown here is derived from an EMBL/GenBank/DDBJ whole genome shotgun (WGS) entry which is preliminary data.</text>
</comment>
<feature type="compositionally biased region" description="Low complexity" evidence="1">
    <location>
        <begin position="1"/>
        <end position="14"/>
    </location>
</feature>
<dbReference type="AlphaFoldDB" id="A0A9N8D719"/>
<dbReference type="Proteomes" id="UP001153069">
    <property type="component" value="Unassembled WGS sequence"/>
</dbReference>
<name>A0A9N8D719_9STRA</name>
<dbReference type="SUPFAM" id="SSF140860">
    <property type="entry name" value="Pseudo ankyrin repeat-like"/>
    <property type="match status" value="1"/>
</dbReference>
<keyword evidence="3" id="KW-1185">Reference proteome</keyword>
<sequence length="320" mass="36444">MMSSTTGSNSTSTNLVQRRTSSRQRMGGNSNIYWSEINFPSVPWDRHVNDIEHGRLAKCTKRILGATEDEIAKLPISYLAKAISKVAVTSKPKEQQERLLMDYARALLARNVDLSDCALFWRPRSALSVAAYYGYPKLLKLLLDANCFASYSELLSTVENGQHECLTILLEQRKEHLQMVLHEQEFSEEMKTLELAIHRKDLVIIQILRDLGQARISDRAYDHAAAKLPANLQKLYPTNQNVLAWSKQLHWSFPTSDRQMINYIWYLIAPNSGIAAEVWLNIFSFMGRGWWVDVLISAKRKEWGADVTEMNIIPSGAGND</sequence>
<evidence type="ECO:0000256" key="1">
    <source>
        <dbReference type="SAM" id="MobiDB-lite"/>
    </source>
</evidence>
<dbReference type="Gene3D" id="1.25.40.20">
    <property type="entry name" value="Ankyrin repeat-containing domain"/>
    <property type="match status" value="1"/>
</dbReference>
<feature type="region of interest" description="Disordered" evidence="1">
    <location>
        <begin position="1"/>
        <end position="27"/>
    </location>
</feature>
<evidence type="ECO:0000313" key="2">
    <source>
        <dbReference type="EMBL" id="CAB9497527.1"/>
    </source>
</evidence>